<dbReference type="InterPro" id="IPR052908">
    <property type="entry name" value="AP-4-A_phosphorylase"/>
</dbReference>
<dbReference type="SUPFAM" id="SSF54197">
    <property type="entry name" value="HIT-like"/>
    <property type="match status" value="1"/>
</dbReference>
<feature type="active site" description="Tele-AMP-histidine intermediate" evidence="2">
    <location>
        <position position="166"/>
    </location>
</feature>
<proteinExistence type="predicted"/>
<protein>
    <submittedName>
        <fullName evidence="7">HIT domain-containing protein</fullName>
    </submittedName>
</protein>
<dbReference type="InterPro" id="IPR011146">
    <property type="entry name" value="HIT-like"/>
</dbReference>
<dbReference type="InterPro" id="IPR039383">
    <property type="entry name" value="FHIT"/>
</dbReference>
<evidence type="ECO:0000256" key="5">
    <source>
        <dbReference type="SAM" id="MobiDB-lite"/>
    </source>
</evidence>
<dbReference type="OrthoDB" id="9784774at2"/>
<feature type="domain" description="HIT" evidence="6">
    <location>
        <begin position="70"/>
        <end position="179"/>
    </location>
</feature>
<evidence type="ECO:0000256" key="3">
    <source>
        <dbReference type="PIRSR" id="PIRSR639383-2"/>
    </source>
</evidence>
<feature type="region of interest" description="Disordered" evidence="5">
    <location>
        <begin position="1"/>
        <end position="34"/>
    </location>
</feature>
<name>A0A516NN53_9NOCA</name>
<evidence type="ECO:0000256" key="1">
    <source>
        <dbReference type="ARBA" id="ARBA00022741"/>
    </source>
</evidence>
<dbReference type="CDD" id="cd01275">
    <property type="entry name" value="FHIT"/>
    <property type="match status" value="1"/>
</dbReference>
<dbReference type="PROSITE" id="PS51084">
    <property type="entry name" value="HIT_2"/>
    <property type="match status" value="1"/>
</dbReference>
<evidence type="ECO:0000259" key="6">
    <source>
        <dbReference type="PROSITE" id="PS51084"/>
    </source>
</evidence>
<dbReference type="Proteomes" id="UP000317039">
    <property type="component" value="Chromosome"/>
</dbReference>
<feature type="short sequence motif" description="Histidine triad motif" evidence="4">
    <location>
        <begin position="164"/>
        <end position="168"/>
    </location>
</feature>
<dbReference type="EMBL" id="CP041695">
    <property type="protein sequence ID" value="QDP80333.1"/>
    <property type="molecule type" value="Genomic_DNA"/>
</dbReference>
<dbReference type="PANTHER" id="PTHR42997">
    <property type="entry name" value="HIT FAMILY HYDROLASE"/>
    <property type="match status" value="1"/>
</dbReference>
<gene>
    <name evidence="7" type="ORF">FOH10_18040</name>
</gene>
<dbReference type="Gene3D" id="3.30.428.10">
    <property type="entry name" value="HIT-like"/>
    <property type="match status" value="1"/>
</dbReference>
<dbReference type="AlphaFoldDB" id="A0A516NN53"/>
<dbReference type="GO" id="GO:0000166">
    <property type="term" value="F:nucleotide binding"/>
    <property type="evidence" value="ECO:0007669"/>
    <property type="project" value="UniProtKB-KW"/>
</dbReference>
<sequence>MSERTASDGLMDEAAGQQDSAPREVIMDTGAGDPDRLQRLWTPYRMSYITGAAAERAEREADAPKKSGHPFTDIPEMSDEDGLVIARGQWVYAVLNLYPYNPGHMMVVPYRRVANLEDLTPEESLELMSFTQQAIRTMKKVSRPEGFNVGLNLGGVAGGSLADHLHQHIVPRWSGDANFITVVGGVKVMPQLLRETRALLAEAWKAA</sequence>
<reference evidence="7 8" key="1">
    <citation type="submission" date="2019-07" db="EMBL/GenBank/DDBJ databases">
        <title>Complete Genome Sequence and Methylome Analysis of Nocardia otitidis-caviarum NEB252.</title>
        <authorList>
            <person name="Fomenkov A."/>
            <person name="Anton B.P."/>
            <person name="Vincze T."/>
            <person name="Roberts R.J."/>
        </authorList>
    </citation>
    <scope>NUCLEOTIDE SEQUENCE [LARGE SCALE GENOMIC DNA]</scope>
    <source>
        <strain evidence="7 8">NEB252</strain>
    </source>
</reference>
<feature type="binding site" evidence="3">
    <location>
        <position position="96"/>
    </location>
    <ligand>
        <name>substrate</name>
    </ligand>
</feature>
<accession>A0A516NN53</accession>
<feature type="binding site" evidence="3">
    <location>
        <position position="168"/>
    </location>
    <ligand>
        <name>substrate</name>
    </ligand>
</feature>
<feature type="region of interest" description="Disordered" evidence="5">
    <location>
        <begin position="55"/>
        <end position="75"/>
    </location>
</feature>
<dbReference type="KEGG" id="nod:FOH10_18040"/>
<organism evidence="7 8">
    <name type="scientific">Nocardia otitidiscaviarum</name>
    <dbReference type="NCBI Taxonomy" id="1823"/>
    <lineage>
        <taxon>Bacteria</taxon>
        <taxon>Bacillati</taxon>
        <taxon>Actinomycetota</taxon>
        <taxon>Actinomycetes</taxon>
        <taxon>Mycobacteriales</taxon>
        <taxon>Nocardiaceae</taxon>
        <taxon>Nocardia</taxon>
    </lineage>
</organism>
<dbReference type="Pfam" id="PF01230">
    <property type="entry name" value="HIT"/>
    <property type="match status" value="1"/>
</dbReference>
<evidence type="ECO:0000256" key="2">
    <source>
        <dbReference type="PIRSR" id="PIRSR639383-1"/>
    </source>
</evidence>
<dbReference type="PANTHER" id="PTHR42997:SF1">
    <property type="entry name" value="AP-4-A PHOSPHORYLASE"/>
    <property type="match status" value="1"/>
</dbReference>
<dbReference type="GO" id="GO:0003824">
    <property type="term" value="F:catalytic activity"/>
    <property type="evidence" value="ECO:0007669"/>
    <property type="project" value="InterPro"/>
</dbReference>
<keyword evidence="1" id="KW-0547">Nucleotide-binding</keyword>
<evidence type="ECO:0000313" key="7">
    <source>
        <dbReference type="EMBL" id="QDP80333.1"/>
    </source>
</evidence>
<evidence type="ECO:0000256" key="4">
    <source>
        <dbReference type="PROSITE-ProRule" id="PRU00464"/>
    </source>
</evidence>
<feature type="compositionally biased region" description="Basic and acidic residues" evidence="5">
    <location>
        <begin position="55"/>
        <end position="65"/>
    </location>
</feature>
<dbReference type="InterPro" id="IPR036265">
    <property type="entry name" value="HIT-like_sf"/>
</dbReference>
<evidence type="ECO:0000313" key="8">
    <source>
        <dbReference type="Proteomes" id="UP000317039"/>
    </source>
</evidence>